<name>A0A7M1R3L2_9ACTO</name>
<gene>
    <name evidence="2" type="ORF">INS90_03020</name>
    <name evidence="3" type="ORF">INS90_03045</name>
</gene>
<dbReference type="AlphaFoldDB" id="A0A7M1R3L2"/>
<protein>
    <submittedName>
        <fullName evidence="2">Uncharacterized protein</fullName>
    </submittedName>
</protein>
<feature type="region of interest" description="Disordered" evidence="1">
    <location>
        <begin position="1"/>
        <end position="49"/>
    </location>
</feature>
<proteinExistence type="predicted"/>
<sequence length="49" mass="5671">MKKLEKQAQQNQKTGKKPQPTKRPATAKTNPTTKMEEPAKIQHKKLTHY</sequence>
<accession>A0A7M1R3L2</accession>
<organism evidence="2 4">
    <name type="scientific">Trueperella pecoris</name>
    <dbReference type="NCBI Taxonomy" id="2733571"/>
    <lineage>
        <taxon>Bacteria</taxon>
        <taxon>Bacillati</taxon>
        <taxon>Actinomycetota</taxon>
        <taxon>Actinomycetes</taxon>
        <taxon>Actinomycetales</taxon>
        <taxon>Actinomycetaceae</taxon>
        <taxon>Trueperella</taxon>
    </lineage>
</organism>
<evidence type="ECO:0000313" key="4">
    <source>
        <dbReference type="Proteomes" id="UP000594961"/>
    </source>
</evidence>
<evidence type="ECO:0000256" key="1">
    <source>
        <dbReference type="SAM" id="MobiDB-lite"/>
    </source>
</evidence>
<dbReference type="EMBL" id="CP063212">
    <property type="protein sequence ID" value="QOR48274.1"/>
    <property type="molecule type" value="Genomic_DNA"/>
</dbReference>
<evidence type="ECO:0000313" key="2">
    <source>
        <dbReference type="EMBL" id="QOR48274.1"/>
    </source>
</evidence>
<evidence type="ECO:0000313" key="3">
    <source>
        <dbReference type="EMBL" id="QOR48276.1"/>
    </source>
</evidence>
<dbReference type="RefSeq" id="WP_197554639.1">
    <property type="nucleotide sequence ID" value="NZ_CP063212.1"/>
</dbReference>
<dbReference type="EMBL" id="CP063212">
    <property type="protein sequence ID" value="QOR48276.1"/>
    <property type="molecule type" value="Genomic_DNA"/>
</dbReference>
<reference evidence="2 4" key="1">
    <citation type="submission" date="2020-10" db="EMBL/GenBank/DDBJ databases">
        <title>Trueperella pecoris sp. nov. isolated from bovine and porcine specimens.</title>
        <authorList>
            <person name="Schoenecker L."/>
            <person name="Schnydrig P."/>
            <person name="Brodard I."/>
            <person name="Thomann A."/>
            <person name="Hemphill A."/>
            <person name="Rodriguez-Campos S."/>
            <person name="Perreten V."/>
            <person name="Jores J."/>
            <person name="Kittl S."/>
        </authorList>
    </citation>
    <scope>NUCLEOTIDE SEQUENCE [LARGE SCALE GENOMIC DNA]</scope>
    <source>
        <strain evidence="2 4">19OD0592</strain>
    </source>
</reference>
<dbReference type="Proteomes" id="UP000594961">
    <property type="component" value="Chromosome"/>
</dbReference>